<name>A0A3M5PMG0_PSEVI</name>
<organism evidence="2 3">
    <name type="scientific">Pseudomonas viridiflava</name>
    <name type="common">Phytomonas viridiflava</name>
    <dbReference type="NCBI Taxonomy" id="33069"/>
    <lineage>
        <taxon>Bacteria</taxon>
        <taxon>Pseudomonadati</taxon>
        <taxon>Pseudomonadota</taxon>
        <taxon>Gammaproteobacteria</taxon>
        <taxon>Pseudomonadales</taxon>
        <taxon>Pseudomonadaceae</taxon>
        <taxon>Pseudomonas</taxon>
    </lineage>
</organism>
<evidence type="ECO:0000256" key="1">
    <source>
        <dbReference type="SAM" id="SignalP"/>
    </source>
</evidence>
<dbReference type="AlphaFoldDB" id="A0A3M5PMG0"/>
<evidence type="ECO:0008006" key="4">
    <source>
        <dbReference type="Google" id="ProtNLM"/>
    </source>
</evidence>
<evidence type="ECO:0000313" key="2">
    <source>
        <dbReference type="EMBL" id="RMT85233.1"/>
    </source>
</evidence>
<gene>
    <name evidence="2" type="ORF">ALP40_04228</name>
</gene>
<dbReference type="RefSeq" id="WP_122206487.1">
    <property type="nucleotide sequence ID" value="NZ_RBTP01000003.1"/>
</dbReference>
<feature type="signal peptide" evidence="1">
    <location>
        <begin position="1"/>
        <end position="23"/>
    </location>
</feature>
<keyword evidence="1" id="KW-0732">Signal</keyword>
<evidence type="ECO:0000313" key="3">
    <source>
        <dbReference type="Proteomes" id="UP000273854"/>
    </source>
</evidence>
<dbReference type="EMBL" id="RBTP01000003">
    <property type="protein sequence ID" value="RMT85233.1"/>
    <property type="molecule type" value="Genomic_DNA"/>
</dbReference>
<dbReference type="OrthoDB" id="6930070at2"/>
<feature type="chain" id="PRO_5018326083" description="Lipoprotein" evidence="1">
    <location>
        <begin position="24"/>
        <end position="145"/>
    </location>
</feature>
<comment type="caution">
    <text evidence="2">The sequence shown here is derived from an EMBL/GenBank/DDBJ whole genome shotgun (WGS) entry which is preliminary data.</text>
</comment>
<dbReference type="Proteomes" id="UP000273854">
    <property type="component" value="Unassembled WGS sequence"/>
</dbReference>
<proteinExistence type="predicted"/>
<sequence length="145" mass="15951">MKETSILVSFVALGLVFCAPVFAQENPPSPPPLNVVLGQKPLQLMDHQGRCALAERGQSPHVLEMNWPCQFSPDKQGKARVEMFNHTPIVLVMRSEPEPTPGTNCLTQTQAVRLINGKLETSVRMDTAGCGYGADQKVYVGLFDW</sequence>
<reference evidence="2 3" key="1">
    <citation type="submission" date="2018-08" db="EMBL/GenBank/DDBJ databases">
        <title>Recombination of ecologically and evolutionarily significant loci maintains genetic cohesion in the Pseudomonas syringae species complex.</title>
        <authorList>
            <person name="Dillon M."/>
            <person name="Thakur S."/>
            <person name="Almeida R.N.D."/>
            <person name="Weir B.S."/>
            <person name="Guttman D.S."/>
        </authorList>
    </citation>
    <scope>NUCLEOTIDE SEQUENCE [LARGE SCALE GENOMIC DNA]</scope>
    <source>
        <strain evidence="2 3">ICMP 19473</strain>
    </source>
</reference>
<accession>A0A3M5PMG0</accession>
<protein>
    <recommendedName>
        <fullName evidence="4">Lipoprotein</fullName>
    </recommendedName>
</protein>